<feature type="coiled-coil region" evidence="7">
    <location>
        <begin position="71"/>
        <end position="122"/>
    </location>
</feature>
<dbReference type="Pfam" id="PF01966">
    <property type="entry name" value="HD"/>
    <property type="match status" value="1"/>
</dbReference>
<dbReference type="Gene3D" id="1.10.3210.10">
    <property type="entry name" value="Hypothetical protein af1432"/>
    <property type="match status" value="1"/>
</dbReference>
<evidence type="ECO:0000256" key="5">
    <source>
        <dbReference type="HAMAP-Rule" id="MF_00335"/>
    </source>
</evidence>
<dbReference type="InterPro" id="IPR006675">
    <property type="entry name" value="HDIG_dom"/>
</dbReference>
<dbReference type="Pfam" id="PF12072">
    <property type="entry name" value="RNase_Y_N"/>
    <property type="match status" value="1"/>
</dbReference>
<evidence type="ECO:0000313" key="9">
    <source>
        <dbReference type="EMBL" id="QCT42446.1"/>
    </source>
</evidence>
<dbReference type="OrthoDB" id="9803205at2"/>
<dbReference type="InterPro" id="IPR003607">
    <property type="entry name" value="HD/PDEase_dom"/>
</dbReference>
<dbReference type="EC" id="3.1.-.-" evidence="5 6"/>
<dbReference type="GO" id="GO:0003723">
    <property type="term" value="F:RNA binding"/>
    <property type="evidence" value="ECO:0007669"/>
    <property type="project" value="UniProtKB-UniRule"/>
</dbReference>
<dbReference type="CDD" id="cd22431">
    <property type="entry name" value="KH-I_RNaseY"/>
    <property type="match status" value="1"/>
</dbReference>
<dbReference type="PROSITE" id="PS50084">
    <property type="entry name" value="KH_TYPE_1"/>
    <property type="match status" value="1"/>
</dbReference>
<evidence type="ECO:0000259" key="8">
    <source>
        <dbReference type="PROSITE" id="PS51831"/>
    </source>
</evidence>
<dbReference type="SUPFAM" id="SSF109604">
    <property type="entry name" value="HD-domain/PDEase-like"/>
    <property type="match status" value="1"/>
</dbReference>
<dbReference type="CDD" id="cd00077">
    <property type="entry name" value="HDc"/>
    <property type="match status" value="1"/>
</dbReference>
<dbReference type="NCBIfam" id="TIGR00277">
    <property type="entry name" value="HDIG"/>
    <property type="match status" value="1"/>
</dbReference>
<dbReference type="InterPro" id="IPR036612">
    <property type="entry name" value="KH_dom_type_1_sf"/>
</dbReference>
<evidence type="ECO:0000256" key="6">
    <source>
        <dbReference type="NCBIfam" id="TIGR03319"/>
    </source>
</evidence>
<dbReference type="InterPro" id="IPR004088">
    <property type="entry name" value="KH_dom_type_1"/>
</dbReference>
<keyword evidence="3 5" id="KW-0378">Hydrolase</keyword>
<dbReference type="NCBIfam" id="TIGR03319">
    <property type="entry name" value="RNase_Y"/>
    <property type="match status" value="1"/>
</dbReference>
<sequence>MAGIVIGALVGASLGAGALYGYQTVRRSQAKSQIDKDLANAKTKASDIVLKAKDEALKIENERRREWQKTENRLADREKTLDNKLEELDRRSEKLRAHEDEIDDLKNEIRQIRTRQQEKLEKIAGLKKKDAAEKLMQMTERDIRDDLTKLVAKLQHEAMDDAEERAQTILLTAMERMSSEVTAERTVTAVKLTDDEMKGRIIGKEGRNIQALQRATGVDILVDDTPGMVVLSSFDPIRRQVARLSLEMLMKDGRIHPARIEEVVAKAQKQIDKEVKQAGEDAMREAGVVGIPKEMLRLLGELKFRTSYGQNVLKHSTEMAQMAGMIAEEIGADVRISKIATLLHDSGKAVTHKIEGKHHHIAAELARKYGMDERIAHAIEAHHDDIEATTPEALVVRVVDAASAARPGARNISAENFAERMRDLENVATSFEGIDKAYAISAGREVRVIVKPEKIDDLSAIKLSRDIATKIESTMQYPGTIKVNVIRETRAVEFAK</sequence>
<keyword evidence="1 5" id="KW-0540">Nuclease</keyword>
<dbReference type="InterPro" id="IPR017705">
    <property type="entry name" value="Ribonuclease_Y"/>
</dbReference>
<proteinExistence type="inferred from homology"/>
<keyword evidence="2 5" id="KW-0255">Endonuclease</keyword>
<comment type="function">
    <text evidence="5">Endoribonuclease that initiates mRNA decay.</text>
</comment>
<dbReference type="AlphaFoldDB" id="A0A4V1GDN9"/>
<dbReference type="InterPro" id="IPR004087">
    <property type="entry name" value="KH_dom"/>
</dbReference>
<evidence type="ECO:0000256" key="1">
    <source>
        <dbReference type="ARBA" id="ARBA00022722"/>
    </source>
</evidence>
<organism evidence="9 10">
    <name type="scientific">Candidatus Nanosynbacter featherlites</name>
    <dbReference type="NCBI Taxonomy" id="2572088"/>
    <lineage>
        <taxon>Bacteria</taxon>
        <taxon>Candidatus Saccharimonadota</taxon>
        <taxon>Candidatus Saccharimonadia</taxon>
        <taxon>Candidatus Nanosynbacterales</taxon>
        <taxon>Candidatus Nanosynbacteraceae</taxon>
        <taxon>Candidatus Nanosynbacter</taxon>
    </lineage>
</organism>
<dbReference type="GO" id="GO:0004521">
    <property type="term" value="F:RNA endonuclease activity"/>
    <property type="evidence" value="ECO:0007669"/>
    <property type="project" value="UniProtKB-UniRule"/>
</dbReference>
<dbReference type="Gene3D" id="3.30.310.210">
    <property type="match status" value="1"/>
</dbReference>
<dbReference type="RefSeq" id="WP_138079413.1">
    <property type="nucleotide sequence ID" value="NZ_CP040004.1"/>
</dbReference>
<dbReference type="PROSITE" id="PS51831">
    <property type="entry name" value="HD"/>
    <property type="match status" value="1"/>
</dbReference>
<name>A0A4V1GDN9_9BACT</name>
<keyword evidence="7" id="KW-0175">Coiled coil</keyword>
<keyword evidence="4 5" id="KW-0694">RNA-binding</keyword>
<gene>
    <name evidence="5 9" type="primary">rny</name>
    <name evidence="9" type="ORF">FBF37_03185</name>
</gene>
<dbReference type="Pfam" id="PF00013">
    <property type="entry name" value="KH_1"/>
    <property type="match status" value="1"/>
</dbReference>
<dbReference type="PANTHER" id="PTHR12826">
    <property type="entry name" value="RIBONUCLEASE Y"/>
    <property type="match status" value="1"/>
</dbReference>
<dbReference type="GO" id="GO:0016787">
    <property type="term" value="F:hydrolase activity"/>
    <property type="evidence" value="ECO:0007669"/>
    <property type="project" value="UniProtKB-KW"/>
</dbReference>
<comment type="similarity">
    <text evidence="5">Belongs to the RNase Y family.</text>
</comment>
<dbReference type="SMART" id="SM00322">
    <property type="entry name" value="KH"/>
    <property type="match status" value="1"/>
</dbReference>
<evidence type="ECO:0000256" key="4">
    <source>
        <dbReference type="ARBA" id="ARBA00022884"/>
    </source>
</evidence>
<dbReference type="GO" id="GO:0005886">
    <property type="term" value="C:plasma membrane"/>
    <property type="evidence" value="ECO:0007669"/>
    <property type="project" value="UniProtKB-UniRule"/>
</dbReference>
<reference evidence="9 10" key="1">
    <citation type="submission" date="2019-04" db="EMBL/GenBank/DDBJ databases">
        <title>Saccharibacteria TM7 genomes.</title>
        <authorList>
            <person name="Bor B."/>
            <person name="He X."/>
            <person name="Chen T."/>
            <person name="Dewhirst F.E."/>
        </authorList>
    </citation>
    <scope>NUCLEOTIDE SEQUENCE [LARGE SCALE GENOMIC DNA]</scope>
    <source>
        <strain evidence="9 10">BB001</strain>
    </source>
</reference>
<evidence type="ECO:0000256" key="2">
    <source>
        <dbReference type="ARBA" id="ARBA00022759"/>
    </source>
</evidence>
<evidence type="ECO:0000256" key="7">
    <source>
        <dbReference type="SAM" id="Coils"/>
    </source>
</evidence>
<dbReference type="InterPro" id="IPR006674">
    <property type="entry name" value="HD_domain"/>
</dbReference>
<dbReference type="PANTHER" id="PTHR12826:SF15">
    <property type="entry name" value="RIBONUCLEASE Y"/>
    <property type="match status" value="1"/>
</dbReference>
<dbReference type="SMART" id="SM00471">
    <property type="entry name" value="HDc"/>
    <property type="match status" value="1"/>
</dbReference>
<dbReference type="InterPro" id="IPR022711">
    <property type="entry name" value="RNase_Y_N"/>
</dbReference>
<evidence type="ECO:0000256" key="3">
    <source>
        <dbReference type="ARBA" id="ARBA00022801"/>
    </source>
</evidence>
<dbReference type="HAMAP" id="MF_00335">
    <property type="entry name" value="RNase_Y"/>
    <property type="match status" value="1"/>
</dbReference>
<evidence type="ECO:0000313" key="10">
    <source>
        <dbReference type="Proteomes" id="UP000310639"/>
    </source>
</evidence>
<dbReference type="SUPFAM" id="SSF54791">
    <property type="entry name" value="Eukaryotic type KH-domain (KH-domain type I)"/>
    <property type="match status" value="1"/>
</dbReference>
<protein>
    <recommendedName>
        <fullName evidence="5 6">Ribonuclease Y</fullName>
        <shortName evidence="5">RNase Y</shortName>
        <ecNumber evidence="5 6">3.1.-.-</ecNumber>
    </recommendedName>
</protein>
<dbReference type="EMBL" id="CP040004">
    <property type="protein sequence ID" value="QCT42446.1"/>
    <property type="molecule type" value="Genomic_DNA"/>
</dbReference>
<dbReference type="Proteomes" id="UP000310639">
    <property type="component" value="Chromosome"/>
</dbReference>
<keyword evidence="10" id="KW-1185">Reference proteome</keyword>
<dbReference type="KEGG" id="nft:FBF37_03185"/>
<dbReference type="GO" id="GO:0006402">
    <property type="term" value="P:mRNA catabolic process"/>
    <property type="evidence" value="ECO:0007669"/>
    <property type="project" value="UniProtKB-UniRule"/>
</dbReference>
<accession>A0A4V1GDN9</accession>
<feature type="domain" description="HD" evidence="8">
    <location>
        <begin position="312"/>
        <end position="405"/>
    </location>
</feature>